<gene>
    <name evidence="5" type="primary">rpiA</name>
    <name evidence="6" type="ORF">C500_10668</name>
</gene>
<dbReference type="GO" id="GO:0004751">
    <property type="term" value="F:ribose-5-phosphate isomerase activity"/>
    <property type="evidence" value="ECO:0007669"/>
    <property type="project" value="UniProtKB-UniRule"/>
</dbReference>
<comment type="caution">
    <text evidence="6">The sequence shown here is derived from an EMBL/GenBank/DDBJ whole genome shotgun (WGS) entry which is preliminary data.</text>
</comment>
<accession>L9UXV0</accession>
<dbReference type="PANTHER" id="PTHR11934">
    <property type="entry name" value="RIBOSE-5-PHOSPHATE ISOMERASE"/>
    <property type="match status" value="1"/>
</dbReference>
<evidence type="ECO:0000256" key="1">
    <source>
        <dbReference type="ARBA" id="ARBA00001713"/>
    </source>
</evidence>
<name>L9UXV0_NATMM</name>
<dbReference type="EC" id="5.3.1.6" evidence="5"/>
<dbReference type="UniPathway" id="UPA00115">
    <property type="reaction ID" value="UER00412"/>
</dbReference>
<proteinExistence type="inferred from homology"/>
<dbReference type="PANTHER" id="PTHR11934:SF0">
    <property type="entry name" value="RIBOSE-5-PHOSPHATE ISOMERASE"/>
    <property type="match status" value="1"/>
</dbReference>
<feature type="binding site" evidence="5">
    <location>
        <position position="148"/>
    </location>
    <ligand>
        <name>substrate</name>
    </ligand>
</feature>
<reference evidence="6 7" key="1">
    <citation type="journal article" date="2014" name="PLoS Genet.">
        <title>Phylogenetically driven sequencing of extremely halophilic archaea reveals strategies for static and dynamic osmo-response.</title>
        <authorList>
            <person name="Becker E.A."/>
            <person name="Seitzer P.M."/>
            <person name="Tritt A."/>
            <person name="Larsen D."/>
            <person name="Krusor M."/>
            <person name="Yao A.I."/>
            <person name="Wu D."/>
            <person name="Madern D."/>
            <person name="Eisen J.A."/>
            <person name="Darling A.E."/>
            <person name="Facciotti M.T."/>
        </authorList>
    </citation>
    <scope>NUCLEOTIDE SEQUENCE [LARGE SCALE GENOMIC DNA]</scope>
    <source>
        <strain evidence="7">ATCC 43099 / DSM 3394 / CCM 3739 / CIP 104546 / IAM 13178 / JCM 8861 / NBRC 102185 / NCIMB 2190 / MS3</strain>
    </source>
</reference>
<dbReference type="GO" id="GO:0009052">
    <property type="term" value="P:pentose-phosphate shunt, non-oxidative branch"/>
    <property type="evidence" value="ECO:0007669"/>
    <property type="project" value="UniProtKB-UniRule"/>
</dbReference>
<keyword evidence="4 5" id="KW-0413">Isomerase</keyword>
<dbReference type="GO" id="GO:0005829">
    <property type="term" value="C:cytosol"/>
    <property type="evidence" value="ECO:0007669"/>
    <property type="project" value="TreeGrafter"/>
</dbReference>
<comment type="similarity">
    <text evidence="2 5">Belongs to the ribose 5-phosphate isomerase family.</text>
</comment>
<dbReference type="Proteomes" id="UP000011543">
    <property type="component" value="Unassembled WGS sequence"/>
</dbReference>
<feature type="binding site" evidence="5">
    <location>
        <begin position="121"/>
        <end position="124"/>
    </location>
    <ligand>
        <name>substrate</name>
    </ligand>
</feature>
<comment type="function">
    <text evidence="5">Catalyzes the reversible conversion of ribose-5-phosphate to ribulose 5-phosphate.</text>
</comment>
<dbReference type="Gene3D" id="3.30.70.260">
    <property type="match status" value="1"/>
</dbReference>
<dbReference type="SUPFAM" id="SSF75445">
    <property type="entry name" value="D-ribose-5-phosphate isomerase (RpiA), lid domain"/>
    <property type="match status" value="1"/>
</dbReference>
<sequence>MYNVFLLAARLTNQTMKTEGGSDTAKQHAGERAADAVEDGTVVGLGTGSTAAYAIEAIGQAVADGLDVRAIPTSFQSRQLALEYDIPLTTLDAVDGVDLAIDGADQVVDDPESAAHGALIKGGGGAHAREKLVDAAADRFLVVADPSKLTTDLDRSVPLEVLPDAHTVVTERVRALDGEPTLRDAEHKDGPVVTDNGNLLLDCEFGTIADPDALATTLASIPGVVEHGLFVGLADVTYIGTADGVDVRTY</sequence>
<dbReference type="InterPro" id="IPR037171">
    <property type="entry name" value="NagB/RpiA_transferase-like"/>
</dbReference>
<evidence type="ECO:0000256" key="5">
    <source>
        <dbReference type="HAMAP-Rule" id="MF_00170"/>
    </source>
</evidence>
<evidence type="ECO:0000256" key="2">
    <source>
        <dbReference type="ARBA" id="ARBA00008088"/>
    </source>
</evidence>
<dbReference type="EMBL" id="AOHS01000036">
    <property type="protein sequence ID" value="ELY29521.1"/>
    <property type="molecule type" value="Genomic_DNA"/>
</dbReference>
<dbReference type="SUPFAM" id="SSF100950">
    <property type="entry name" value="NagB/RpiA/CoA transferase-like"/>
    <property type="match status" value="1"/>
</dbReference>
<dbReference type="FunFam" id="3.30.70.260:FF:000018">
    <property type="entry name" value="Ribose-5-phosphate isomerase A"/>
    <property type="match status" value="1"/>
</dbReference>
<feature type="binding site" evidence="5">
    <location>
        <begin position="47"/>
        <end position="50"/>
    </location>
    <ligand>
        <name>substrate</name>
    </ligand>
</feature>
<dbReference type="AlphaFoldDB" id="L9UXV0"/>
<dbReference type="CDD" id="cd01398">
    <property type="entry name" value="RPI_A"/>
    <property type="match status" value="1"/>
</dbReference>
<feature type="active site" description="Proton acceptor" evidence="5">
    <location>
        <position position="130"/>
    </location>
</feature>
<comment type="subunit">
    <text evidence="3">Homotetramer.</text>
</comment>
<comment type="subunit">
    <text evidence="5">Homodimer.</text>
</comment>
<dbReference type="PATRIC" id="fig|547559.17.peg.2110"/>
<dbReference type="InterPro" id="IPR020672">
    <property type="entry name" value="Ribose5P_isomerase_typA_subgr"/>
</dbReference>
<dbReference type="NCBIfam" id="NF001924">
    <property type="entry name" value="PRK00702.1"/>
    <property type="match status" value="1"/>
</dbReference>
<dbReference type="GO" id="GO:0006014">
    <property type="term" value="P:D-ribose metabolic process"/>
    <property type="evidence" value="ECO:0007669"/>
    <property type="project" value="TreeGrafter"/>
</dbReference>
<organism evidence="6 7">
    <name type="scientific">Natrialba magadii (strain ATCC 43099 / DSM 3394 / CCM 3739 / CIP 104546 / IAM 13178 / JCM 8861 / NBRC 102185 / NCIMB 2190 / MS3)</name>
    <name type="common">Natronobacterium magadii</name>
    <dbReference type="NCBI Taxonomy" id="547559"/>
    <lineage>
        <taxon>Archaea</taxon>
        <taxon>Methanobacteriati</taxon>
        <taxon>Methanobacteriota</taxon>
        <taxon>Stenosarchaea group</taxon>
        <taxon>Halobacteria</taxon>
        <taxon>Halobacteriales</taxon>
        <taxon>Natrialbaceae</taxon>
        <taxon>Natrialba</taxon>
    </lineage>
</organism>
<dbReference type="Gene3D" id="3.40.50.1360">
    <property type="match status" value="1"/>
</dbReference>
<evidence type="ECO:0000313" key="6">
    <source>
        <dbReference type="EMBL" id="ELY29521.1"/>
    </source>
</evidence>
<dbReference type="HAMAP" id="MF_00170">
    <property type="entry name" value="Rib_5P_isom_A"/>
    <property type="match status" value="1"/>
</dbReference>
<comment type="catalytic activity">
    <reaction evidence="1 5">
        <text>aldehydo-D-ribose 5-phosphate = D-ribulose 5-phosphate</text>
        <dbReference type="Rhea" id="RHEA:14657"/>
        <dbReference type="ChEBI" id="CHEBI:58121"/>
        <dbReference type="ChEBI" id="CHEBI:58273"/>
        <dbReference type="EC" id="5.3.1.6"/>
    </reaction>
</comment>
<feature type="binding site" evidence="5">
    <location>
        <begin position="102"/>
        <end position="105"/>
    </location>
    <ligand>
        <name>substrate</name>
    </ligand>
</feature>
<evidence type="ECO:0000256" key="4">
    <source>
        <dbReference type="ARBA" id="ARBA00023235"/>
    </source>
</evidence>
<evidence type="ECO:0000256" key="3">
    <source>
        <dbReference type="ARBA" id="ARBA00011881"/>
    </source>
</evidence>
<comment type="pathway">
    <text evidence="5">Carbohydrate degradation; pentose phosphate pathway; D-ribose 5-phosphate from D-ribulose 5-phosphate (non-oxidative stage): step 1/1.</text>
</comment>
<evidence type="ECO:0000313" key="7">
    <source>
        <dbReference type="Proteomes" id="UP000011543"/>
    </source>
</evidence>
<dbReference type="NCBIfam" id="TIGR00021">
    <property type="entry name" value="rpiA"/>
    <property type="match status" value="1"/>
</dbReference>
<dbReference type="FunFam" id="3.40.50.1360:FF:000001">
    <property type="entry name" value="Ribose-5-phosphate isomerase A"/>
    <property type="match status" value="1"/>
</dbReference>
<dbReference type="InterPro" id="IPR004788">
    <property type="entry name" value="Ribose5P_isomerase_type_A"/>
</dbReference>
<protein>
    <recommendedName>
        <fullName evidence="5">Ribose-5-phosphate isomerase A</fullName>
        <ecNumber evidence="5">5.3.1.6</ecNumber>
    </recommendedName>
    <alternativeName>
        <fullName evidence="5">Phosphoriboisomerase A</fullName>
        <shortName evidence="5">PRI</shortName>
    </alternativeName>
</protein>
<dbReference type="Pfam" id="PF06026">
    <property type="entry name" value="Rib_5-P_isom_A"/>
    <property type="match status" value="1"/>
</dbReference>